<organism evidence="2 3">
    <name type="scientific">Adiantum capillus-veneris</name>
    <name type="common">Maidenhair fern</name>
    <dbReference type="NCBI Taxonomy" id="13818"/>
    <lineage>
        <taxon>Eukaryota</taxon>
        <taxon>Viridiplantae</taxon>
        <taxon>Streptophyta</taxon>
        <taxon>Embryophyta</taxon>
        <taxon>Tracheophyta</taxon>
        <taxon>Polypodiopsida</taxon>
        <taxon>Polypodiidae</taxon>
        <taxon>Polypodiales</taxon>
        <taxon>Pteridineae</taxon>
        <taxon>Pteridaceae</taxon>
        <taxon>Vittarioideae</taxon>
        <taxon>Adiantum</taxon>
    </lineage>
</organism>
<evidence type="ECO:0000313" key="2">
    <source>
        <dbReference type="EMBL" id="KAI5078574.1"/>
    </source>
</evidence>
<dbReference type="AlphaFoldDB" id="A0A9D4V2W8"/>
<comment type="caution">
    <text evidence="2">The sequence shown here is derived from an EMBL/GenBank/DDBJ whole genome shotgun (WGS) entry which is preliminary data.</text>
</comment>
<dbReference type="PANTHER" id="PTHR21074:SF0">
    <property type="entry name" value="IQ AND UBIQUITIN-LIKE DOMAIN-CONTAINING PROTEIN"/>
    <property type="match status" value="1"/>
</dbReference>
<protein>
    <recommendedName>
        <fullName evidence="1">IQ motif and ubiquitin-like domain-containing protein</fullName>
    </recommendedName>
</protein>
<sequence length="304" mass="35815">MDRPGLVLDATRDYPLVVGPYEDSKSWEEKRNKAATTIQQYARRRHARCKAKKLQKFAKERLELIAELEKKQKVEEELQLKVEIHKHKQPRKKQDFDVLYQEVAAWHLEELRSIEGKRLSELERKLALQELLHKEVKFLQAVEKMKMAAGRENKEERIRAMMCRMSAPKKWELSDGRLVHVQTLDTLRASDLMRLYTALAKCSRTVDERMCVLGYIKWTVQGFDCQLTKELIQLIEREADLMFRNRPTESLQGLRHRILDLFLKFIQVPKFNPEAAAYQCVSIDFDHPSCQTLRQQSIPICLHS</sequence>
<evidence type="ECO:0000259" key="1">
    <source>
        <dbReference type="Pfam" id="PF25805"/>
    </source>
</evidence>
<keyword evidence="3" id="KW-1185">Reference proteome</keyword>
<feature type="domain" description="IQ motif and ubiquitin-like" evidence="1">
    <location>
        <begin position="152"/>
        <end position="284"/>
    </location>
</feature>
<dbReference type="Pfam" id="PF25805">
    <property type="entry name" value="IQUB"/>
    <property type="match status" value="1"/>
</dbReference>
<gene>
    <name evidence="2" type="ORF">GOP47_0006245</name>
</gene>
<dbReference type="Proteomes" id="UP000886520">
    <property type="component" value="Chromosome 6"/>
</dbReference>
<reference evidence="2" key="1">
    <citation type="submission" date="2021-01" db="EMBL/GenBank/DDBJ databases">
        <title>Adiantum capillus-veneris genome.</title>
        <authorList>
            <person name="Fang Y."/>
            <person name="Liao Q."/>
        </authorList>
    </citation>
    <scope>NUCLEOTIDE SEQUENCE</scope>
    <source>
        <strain evidence="2">H3</strain>
        <tissue evidence="2">Leaf</tissue>
    </source>
</reference>
<dbReference type="InterPro" id="IPR057887">
    <property type="entry name" value="IQUB_helical"/>
</dbReference>
<dbReference type="OrthoDB" id="10265862at2759"/>
<dbReference type="PANTHER" id="PTHR21074">
    <property type="entry name" value="IQ AND UBIQUITIN-LIKE DOMAIN-CONTAINING PROTEIN"/>
    <property type="match status" value="1"/>
</dbReference>
<dbReference type="PROSITE" id="PS50096">
    <property type="entry name" value="IQ"/>
    <property type="match status" value="1"/>
</dbReference>
<dbReference type="InterPro" id="IPR037695">
    <property type="entry name" value="IQUB"/>
</dbReference>
<dbReference type="EMBL" id="JABFUD020000006">
    <property type="protein sequence ID" value="KAI5078574.1"/>
    <property type="molecule type" value="Genomic_DNA"/>
</dbReference>
<accession>A0A9D4V2W8</accession>
<evidence type="ECO:0000313" key="3">
    <source>
        <dbReference type="Proteomes" id="UP000886520"/>
    </source>
</evidence>
<proteinExistence type="predicted"/>
<name>A0A9D4V2W8_ADICA</name>